<evidence type="ECO:0000313" key="2">
    <source>
        <dbReference type="Proteomes" id="UP000001654"/>
    </source>
</evidence>
<dbReference type="KEGG" id="zpr:ZPR_2743"/>
<dbReference type="Proteomes" id="UP000001654">
    <property type="component" value="Chromosome"/>
</dbReference>
<reference evidence="1 2" key="1">
    <citation type="journal article" date="2010" name="BMC Genomics">
        <title>The complete genome of Zunongwangia profunda SM-A87 reveals its adaptation to the deep-sea environment and ecological role in sedimentary organic nitrogen degradation.</title>
        <authorList>
            <person name="Qin Q.L."/>
            <person name="Zhang X.Y."/>
            <person name="Wang X.M."/>
            <person name="Liu G.M."/>
            <person name="Chen X.L."/>
            <person name="Xie B.B."/>
            <person name="Dang H.Y."/>
            <person name="Zhou B.C."/>
            <person name="Yu J."/>
            <person name="Zhang Y.Z."/>
        </authorList>
    </citation>
    <scope>NUCLEOTIDE SEQUENCE [LARGE SCALE GENOMIC DNA]</scope>
    <source>
        <strain evidence="2">DSM 18752 / CCTCC AB 206139 / SM-A87</strain>
    </source>
</reference>
<proteinExistence type="predicted"/>
<evidence type="ECO:0000313" key="1">
    <source>
        <dbReference type="EMBL" id="ADF53065.1"/>
    </source>
</evidence>
<keyword evidence="2" id="KW-1185">Reference proteome</keyword>
<name>D5BFV2_ZUNPS</name>
<protein>
    <submittedName>
        <fullName evidence="1">Uncharacterized protein</fullName>
    </submittedName>
</protein>
<sequence>MNILITIFAQSQKLAKKIYVILETQKVSHSLQK</sequence>
<dbReference type="HOGENOM" id="CLU_3384575_0_0_10"/>
<gene>
    <name evidence="1" type="ordered locus">ZPR_2743</name>
</gene>
<dbReference type="EMBL" id="CP001650">
    <property type="protein sequence ID" value="ADF53065.1"/>
    <property type="molecule type" value="Genomic_DNA"/>
</dbReference>
<dbReference type="AlphaFoldDB" id="D5BFV2"/>
<organism evidence="1 2">
    <name type="scientific">Zunongwangia profunda (strain DSM 18752 / CCTCC AB 206139 / SM-A87)</name>
    <name type="common">Wangia profunda</name>
    <dbReference type="NCBI Taxonomy" id="655815"/>
    <lineage>
        <taxon>Bacteria</taxon>
        <taxon>Pseudomonadati</taxon>
        <taxon>Bacteroidota</taxon>
        <taxon>Flavobacteriia</taxon>
        <taxon>Flavobacteriales</taxon>
        <taxon>Flavobacteriaceae</taxon>
        <taxon>Zunongwangia</taxon>
    </lineage>
</organism>
<dbReference type="STRING" id="655815.ZPR_2743"/>
<accession>D5BFV2</accession>